<dbReference type="SUPFAM" id="SSF53067">
    <property type="entry name" value="Actin-like ATPase domain"/>
    <property type="match status" value="1"/>
</dbReference>
<keyword evidence="3" id="KW-0808">Transferase</keyword>
<keyword evidence="7" id="KW-0862">Zinc</keyword>
<dbReference type="InterPro" id="IPR000600">
    <property type="entry name" value="ROK"/>
</dbReference>
<dbReference type="PANTHER" id="PTHR42742">
    <property type="entry name" value="TRANSCRIPTIONAL REPRESSOR MPRA"/>
    <property type="match status" value="1"/>
</dbReference>
<evidence type="ECO:0000313" key="13">
    <source>
        <dbReference type="EMBL" id="KTT71395.1"/>
    </source>
</evidence>
<dbReference type="OrthoDB" id="9783435at2"/>
<sequence length="125" mass="13101">MAQMPLIAGVELGGTKCIAVLSSGPDTILEEVRVPTTRPEETLPALEAAMDKWRGFAAIGIASFGPVSIDPQSPDYGKITSTPKPHWAGTDIARRLAARYDVPVGFHSDVVGAAMAEARWGAGQG</sequence>
<keyword evidence="4" id="KW-0479">Metal-binding</keyword>
<dbReference type="PANTHER" id="PTHR42742:SF3">
    <property type="entry name" value="FRUCTOKINASE"/>
    <property type="match status" value="1"/>
</dbReference>
<evidence type="ECO:0000256" key="5">
    <source>
        <dbReference type="ARBA" id="ARBA00022741"/>
    </source>
</evidence>
<evidence type="ECO:0000256" key="6">
    <source>
        <dbReference type="ARBA" id="ARBA00022777"/>
    </source>
</evidence>
<evidence type="ECO:0000256" key="3">
    <source>
        <dbReference type="ARBA" id="ARBA00022679"/>
    </source>
</evidence>
<keyword evidence="8" id="KW-0067">ATP-binding</keyword>
<evidence type="ECO:0000313" key="14">
    <source>
        <dbReference type="Proteomes" id="UP000074310"/>
    </source>
</evidence>
<evidence type="ECO:0000256" key="12">
    <source>
        <dbReference type="ARBA" id="ARBA00048451"/>
    </source>
</evidence>
<proteinExistence type="inferred from homology"/>
<comment type="cofactor">
    <cofactor evidence="1">
        <name>Mg(2+)</name>
        <dbReference type="ChEBI" id="CHEBI:18420"/>
    </cofactor>
</comment>
<dbReference type="InterPro" id="IPR043129">
    <property type="entry name" value="ATPase_NBD"/>
</dbReference>
<accession>A0A147I1E8</accession>
<comment type="similarity">
    <text evidence="2">Belongs to the ROK (NagC/XylR) family.</text>
</comment>
<dbReference type="AlphaFoldDB" id="A0A147I1E8"/>
<keyword evidence="14" id="KW-1185">Reference proteome</keyword>
<dbReference type="InterPro" id="IPR051804">
    <property type="entry name" value="Carb_Metab_Reg_Kinase/Isom"/>
</dbReference>
<keyword evidence="9" id="KW-0460">Magnesium</keyword>
<evidence type="ECO:0000256" key="9">
    <source>
        <dbReference type="ARBA" id="ARBA00022842"/>
    </source>
</evidence>
<dbReference type="GO" id="GO:0008865">
    <property type="term" value="F:fructokinase activity"/>
    <property type="evidence" value="ECO:0007669"/>
    <property type="project" value="UniProtKB-EC"/>
</dbReference>
<dbReference type="Proteomes" id="UP000074310">
    <property type="component" value="Unassembled WGS sequence"/>
</dbReference>
<dbReference type="GO" id="GO:0005524">
    <property type="term" value="F:ATP binding"/>
    <property type="evidence" value="ECO:0007669"/>
    <property type="project" value="UniProtKB-KW"/>
</dbReference>
<evidence type="ECO:0000256" key="10">
    <source>
        <dbReference type="ARBA" id="ARBA00023277"/>
    </source>
</evidence>
<evidence type="ECO:0000256" key="8">
    <source>
        <dbReference type="ARBA" id="ARBA00022840"/>
    </source>
</evidence>
<evidence type="ECO:0000256" key="7">
    <source>
        <dbReference type="ARBA" id="ARBA00022833"/>
    </source>
</evidence>
<evidence type="ECO:0000256" key="4">
    <source>
        <dbReference type="ARBA" id="ARBA00022723"/>
    </source>
</evidence>
<dbReference type="RefSeq" id="WP_153002699.1">
    <property type="nucleotide sequence ID" value="NZ_LDTB01000040.1"/>
</dbReference>
<comment type="catalytic activity">
    <reaction evidence="12">
        <text>D-fructose + ATP = D-fructose 6-phosphate + ADP + H(+)</text>
        <dbReference type="Rhea" id="RHEA:16125"/>
        <dbReference type="ChEBI" id="CHEBI:15378"/>
        <dbReference type="ChEBI" id="CHEBI:30616"/>
        <dbReference type="ChEBI" id="CHEBI:37721"/>
        <dbReference type="ChEBI" id="CHEBI:61527"/>
        <dbReference type="ChEBI" id="CHEBI:456216"/>
        <dbReference type="EC" id="2.7.1.4"/>
    </reaction>
</comment>
<reference evidence="13 14" key="1">
    <citation type="journal article" date="2016" name="Front. Microbiol.">
        <title>Genomic Resource of Rice Seed Associated Bacteria.</title>
        <authorList>
            <person name="Midha S."/>
            <person name="Bansal K."/>
            <person name="Sharma S."/>
            <person name="Kumar N."/>
            <person name="Patil P.P."/>
            <person name="Chaudhry V."/>
            <person name="Patil P.B."/>
        </authorList>
    </citation>
    <scope>NUCLEOTIDE SEQUENCE [LARGE SCALE GENOMIC DNA]</scope>
    <source>
        <strain evidence="13 14">NS334</strain>
    </source>
</reference>
<keyword evidence="10" id="KW-0119">Carbohydrate metabolism</keyword>
<dbReference type="FunFam" id="3.30.420.40:FF:000153">
    <property type="entry name" value="Putative fructokinase"/>
    <property type="match status" value="1"/>
</dbReference>
<evidence type="ECO:0000256" key="11">
    <source>
        <dbReference type="ARBA" id="ARBA00038887"/>
    </source>
</evidence>
<gene>
    <name evidence="13" type="ORF">NS334_10500</name>
</gene>
<keyword evidence="6 13" id="KW-0418">Kinase</keyword>
<dbReference type="Gene3D" id="3.30.420.40">
    <property type="match status" value="1"/>
</dbReference>
<comment type="caution">
    <text evidence="13">The sequence shown here is derived from an EMBL/GenBank/DDBJ whole genome shotgun (WGS) entry which is preliminary data.</text>
</comment>
<name>A0A147I1E8_9SPHN</name>
<protein>
    <recommendedName>
        <fullName evidence="11">fructokinase</fullName>
        <ecNumber evidence="11">2.7.1.4</ecNumber>
    </recommendedName>
</protein>
<keyword evidence="5" id="KW-0547">Nucleotide-binding</keyword>
<dbReference type="GO" id="GO:0046872">
    <property type="term" value="F:metal ion binding"/>
    <property type="evidence" value="ECO:0007669"/>
    <property type="project" value="UniProtKB-KW"/>
</dbReference>
<evidence type="ECO:0000256" key="1">
    <source>
        <dbReference type="ARBA" id="ARBA00001946"/>
    </source>
</evidence>
<organism evidence="13 14">
    <name type="scientific">Sphingomonas endophytica</name>
    <dbReference type="NCBI Taxonomy" id="869719"/>
    <lineage>
        <taxon>Bacteria</taxon>
        <taxon>Pseudomonadati</taxon>
        <taxon>Pseudomonadota</taxon>
        <taxon>Alphaproteobacteria</taxon>
        <taxon>Sphingomonadales</taxon>
        <taxon>Sphingomonadaceae</taxon>
        <taxon>Sphingomonas</taxon>
    </lineage>
</organism>
<evidence type="ECO:0000256" key="2">
    <source>
        <dbReference type="ARBA" id="ARBA00006479"/>
    </source>
</evidence>
<feature type="non-terminal residue" evidence="13">
    <location>
        <position position="125"/>
    </location>
</feature>
<dbReference type="EMBL" id="LDTB01000040">
    <property type="protein sequence ID" value="KTT71395.1"/>
    <property type="molecule type" value="Genomic_DNA"/>
</dbReference>
<dbReference type="EC" id="2.7.1.4" evidence="11"/>
<dbReference type="Pfam" id="PF00480">
    <property type="entry name" value="ROK"/>
    <property type="match status" value="1"/>
</dbReference>